<dbReference type="AlphaFoldDB" id="A0A841KRX2"/>
<name>A0A841KRX2_9FIRM</name>
<dbReference type="Proteomes" id="UP000579281">
    <property type="component" value="Unassembled WGS sequence"/>
</dbReference>
<gene>
    <name evidence="1" type="ORF">HNQ80_002266</name>
</gene>
<reference evidence="1 2" key="1">
    <citation type="submission" date="2020-08" db="EMBL/GenBank/DDBJ databases">
        <title>Genomic Encyclopedia of Type Strains, Phase IV (KMG-IV): sequencing the most valuable type-strain genomes for metagenomic binning, comparative biology and taxonomic classification.</title>
        <authorList>
            <person name="Goeker M."/>
        </authorList>
    </citation>
    <scope>NUCLEOTIDE SEQUENCE [LARGE SCALE GENOMIC DNA]</scope>
    <source>
        <strain evidence="1 2">DSM 103526</strain>
    </source>
</reference>
<protein>
    <submittedName>
        <fullName evidence="1">Uncharacterized protein</fullName>
    </submittedName>
</protein>
<accession>A0A841KRX2</accession>
<dbReference type="RefSeq" id="WP_184310697.1">
    <property type="nucleotide sequence ID" value="NZ_JACHEN010000012.1"/>
</dbReference>
<comment type="caution">
    <text evidence="1">The sequence shown here is derived from an EMBL/GenBank/DDBJ whole genome shotgun (WGS) entry which is preliminary data.</text>
</comment>
<keyword evidence="2" id="KW-1185">Reference proteome</keyword>
<evidence type="ECO:0000313" key="1">
    <source>
        <dbReference type="EMBL" id="MBB6216167.1"/>
    </source>
</evidence>
<dbReference type="EMBL" id="JACHEN010000012">
    <property type="protein sequence ID" value="MBB6216167.1"/>
    <property type="molecule type" value="Genomic_DNA"/>
</dbReference>
<proteinExistence type="predicted"/>
<organism evidence="1 2">
    <name type="scientific">Anaerosolibacter carboniphilus</name>
    <dbReference type="NCBI Taxonomy" id="1417629"/>
    <lineage>
        <taxon>Bacteria</taxon>
        <taxon>Bacillati</taxon>
        <taxon>Bacillota</taxon>
        <taxon>Clostridia</taxon>
        <taxon>Peptostreptococcales</taxon>
        <taxon>Thermotaleaceae</taxon>
        <taxon>Anaerosolibacter</taxon>
    </lineage>
</organism>
<evidence type="ECO:0000313" key="2">
    <source>
        <dbReference type="Proteomes" id="UP000579281"/>
    </source>
</evidence>
<sequence length="60" mass="6960">MFEKQGVKELYGLAQKLEEVAKAMGELTEQEKKFIIERIDANSPKALLQVYEALHDYMGW</sequence>